<keyword evidence="2 4" id="KW-0378">Hydrolase</keyword>
<dbReference type="PROSITE" id="PS00629">
    <property type="entry name" value="IMP_1"/>
    <property type="match status" value="1"/>
</dbReference>
<name>A0ABM9D3V1_9LACO</name>
<dbReference type="PRINTS" id="PR00377">
    <property type="entry name" value="IMPHPHTASES"/>
</dbReference>
<proteinExistence type="predicted"/>
<dbReference type="CDD" id="cd01637">
    <property type="entry name" value="IMPase_like"/>
    <property type="match status" value="1"/>
</dbReference>
<keyword evidence="5" id="KW-1185">Reference proteome</keyword>
<dbReference type="PANTHER" id="PTHR20854:SF4">
    <property type="entry name" value="INOSITOL-1-MONOPHOSPHATASE-RELATED"/>
    <property type="match status" value="1"/>
</dbReference>
<dbReference type="InterPro" id="IPR000760">
    <property type="entry name" value="Inositol_monophosphatase-like"/>
</dbReference>
<evidence type="ECO:0000313" key="4">
    <source>
        <dbReference type="EMBL" id="CAH1855029.1"/>
    </source>
</evidence>
<evidence type="ECO:0000256" key="2">
    <source>
        <dbReference type="ARBA" id="ARBA00022801"/>
    </source>
</evidence>
<dbReference type="Pfam" id="PF00459">
    <property type="entry name" value="Inositol_P"/>
    <property type="match status" value="1"/>
</dbReference>
<reference evidence="4" key="1">
    <citation type="submission" date="2022-03" db="EMBL/GenBank/DDBJ databases">
        <authorList>
            <person name="Hettiarachchi G."/>
        </authorList>
    </citation>
    <scope>NUCLEOTIDE SEQUENCE</scope>
    <source>
        <strain evidence="4">LMG 32447</strain>
    </source>
</reference>
<dbReference type="GO" id="GO:0042132">
    <property type="term" value="F:fructose 1,6-bisphosphate 1-phosphatase activity"/>
    <property type="evidence" value="ECO:0007669"/>
    <property type="project" value="UniProtKB-EC"/>
</dbReference>
<dbReference type="Gene3D" id="3.30.540.10">
    <property type="entry name" value="Fructose-1,6-Bisphosphatase, subunit A, domain 1"/>
    <property type="match status" value="1"/>
</dbReference>
<dbReference type="InterPro" id="IPR020583">
    <property type="entry name" value="Inositol_monoP_metal-BS"/>
</dbReference>
<dbReference type="PANTHER" id="PTHR20854">
    <property type="entry name" value="INOSITOL MONOPHOSPHATASE"/>
    <property type="match status" value="1"/>
</dbReference>
<evidence type="ECO:0000313" key="5">
    <source>
        <dbReference type="Proteomes" id="UP000838102"/>
    </source>
</evidence>
<organism evidence="4 5">
    <name type="scientific">Convivina praedatoris</name>
    <dbReference type="NCBI Taxonomy" id="2880963"/>
    <lineage>
        <taxon>Bacteria</taxon>
        <taxon>Bacillati</taxon>
        <taxon>Bacillota</taxon>
        <taxon>Bacilli</taxon>
        <taxon>Lactobacillales</taxon>
        <taxon>Lactobacillaceae</taxon>
        <taxon>Convivina</taxon>
    </lineage>
</organism>
<dbReference type="RefSeq" id="WP_248706377.1">
    <property type="nucleotide sequence ID" value="NZ_CAKOET010000004.1"/>
</dbReference>
<evidence type="ECO:0000256" key="3">
    <source>
        <dbReference type="ARBA" id="ARBA00022842"/>
    </source>
</evidence>
<evidence type="ECO:0000256" key="1">
    <source>
        <dbReference type="ARBA" id="ARBA00022723"/>
    </source>
</evidence>
<accession>A0ABM9D3V1</accession>
<sequence>MTDSQLKELNDIDQMVCQWLEELMHQARELVQSHVDVQNKDGNARNLVTNVDRENECWLDQKIRTFNPHAKIISEEGFGDHLVDMDGDVWFVDPIDGTMNFVHEHTDFAIMVALYRDGKPLLGWIADVMGNDIHHGGPAIGVQINQQKVPATPDVVLSQSILMLSGRCLVAGDYGYKTLAQKALAFRVIGSAGIAFSYLLKGQVNGYVSKLMPWDVAAGRVLAESLGFIVTNLDGQALNMLSSNTVLVATYSTHHEIVTMLKG</sequence>
<dbReference type="EC" id="3.1.3.11" evidence="4"/>
<protein>
    <submittedName>
        <fullName evidence="4">Fructose-1, 6-bisphosphatase/inositol-1-monophosphatase</fullName>
        <ecNumber evidence="4">3.1.3.11</ecNumber>
    </submittedName>
</protein>
<gene>
    <name evidence="4" type="primary">suhB</name>
    <name evidence="4" type="ORF">LMG032447_00992</name>
</gene>
<dbReference type="EMBL" id="CAKOEU010000004">
    <property type="protein sequence ID" value="CAH1855029.1"/>
    <property type="molecule type" value="Genomic_DNA"/>
</dbReference>
<comment type="caution">
    <text evidence="4">The sequence shown here is derived from an EMBL/GenBank/DDBJ whole genome shotgun (WGS) entry which is preliminary data.</text>
</comment>
<dbReference type="Proteomes" id="UP000838102">
    <property type="component" value="Unassembled WGS sequence"/>
</dbReference>
<dbReference type="Gene3D" id="3.40.190.80">
    <property type="match status" value="1"/>
</dbReference>
<keyword evidence="3" id="KW-0460">Magnesium</keyword>
<dbReference type="SUPFAM" id="SSF56655">
    <property type="entry name" value="Carbohydrate phosphatase"/>
    <property type="match status" value="1"/>
</dbReference>
<keyword evidence="1" id="KW-0479">Metal-binding</keyword>